<name>A0A8B8ZR38_PHODC</name>
<reference evidence="2" key="1">
    <citation type="submission" date="2025-08" db="UniProtKB">
        <authorList>
            <consortium name="RefSeq"/>
        </authorList>
    </citation>
    <scope>IDENTIFICATION</scope>
    <source>
        <tissue evidence="2">Young leaves</tissue>
    </source>
</reference>
<proteinExistence type="predicted"/>
<gene>
    <name evidence="2" type="primary">LOC103714014</name>
</gene>
<sequence length="154" mass="17293">MTVFSVPYSKKRPPEAIMGSPISSIIRNCNYKMCHSFNIITYLVEKDRAAILCTNKFNEYTTIEMFTSLLSLIYRLYLVLIDRAVHISVQNLPLSYAVLLNFATPIVASIGAKIILHEKLAFLDFGGSACSTEDLATKVFLSQVWSTAFLELID</sequence>
<dbReference type="KEGG" id="pda:103714014"/>
<dbReference type="RefSeq" id="XP_038973968.1">
    <property type="nucleotide sequence ID" value="XM_039118040.1"/>
</dbReference>
<protein>
    <submittedName>
        <fullName evidence="2">Uncharacterized protein LOC103714014</fullName>
    </submittedName>
</protein>
<dbReference type="AlphaFoldDB" id="A0A8B8ZR38"/>
<dbReference type="GeneID" id="103714014"/>
<dbReference type="Proteomes" id="UP000228380">
    <property type="component" value="Unplaced"/>
</dbReference>
<keyword evidence="1" id="KW-1185">Reference proteome</keyword>
<dbReference type="OrthoDB" id="988464at2759"/>
<evidence type="ECO:0000313" key="1">
    <source>
        <dbReference type="Proteomes" id="UP000228380"/>
    </source>
</evidence>
<accession>A0A8B8ZR38</accession>
<evidence type="ECO:0000313" key="2">
    <source>
        <dbReference type="RefSeq" id="XP_038973968.1"/>
    </source>
</evidence>
<organism evidence="1 2">
    <name type="scientific">Phoenix dactylifera</name>
    <name type="common">Date palm</name>
    <dbReference type="NCBI Taxonomy" id="42345"/>
    <lineage>
        <taxon>Eukaryota</taxon>
        <taxon>Viridiplantae</taxon>
        <taxon>Streptophyta</taxon>
        <taxon>Embryophyta</taxon>
        <taxon>Tracheophyta</taxon>
        <taxon>Spermatophyta</taxon>
        <taxon>Magnoliopsida</taxon>
        <taxon>Liliopsida</taxon>
        <taxon>Arecaceae</taxon>
        <taxon>Coryphoideae</taxon>
        <taxon>Phoeniceae</taxon>
        <taxon>Phoenix</taxon>
    </lineage>
</organism>